<dbReference type="EMBL" id="CP068393">
    <property type="protein sequence ID" value="QUC68415.1"/>
    <property type="molecule type" value="Genomic_DNA"/>
</dbReference>
<protein>
    <submittedName>
        <fullName evidence="1">UvrD-helicase domain-containing protein</fullName>
    </submittedName>
</protein>
<organism evidence="1 2">
    <name type="scientific">Aristaeella hokkaidonensis</name>
    <dbReference type="NCBI Taxonomy" id="3046382"/>
    <lineage>
        <taxon>Bacteria</taxon>
        <taxon>Bacillati</taxon>
        <taxon>Bacillota</taxon>
        <taxon>Clostridia</taxon>
        <taxon>Eubacteriales</taxon>
        <taxon>Aristaeellaceae</taxon>
        <taxon>Aristaeella</taxon>
    </lineage>
</organism>
<reference evidence="1" key="1">
    <citation type="submission" date="2021-01" db="EMBL/GenBank/DDBJ databases">
        <title>Complete genome sequence of Clostridiales bacterium R-7.</title>
        <authorList>
            <person name="Mahoney-Kurpe S.C."/>
            <person name="Palevich N."/>
            <person name="Koike S."/>
            <person name="Moon C.D."/>
            <person name="Attwood G.T."/>
        </authorList>
    </citation>
    <scope>NUCLEOTIDE SEQUENCE</scope>
    <source>
        <strain evidence="1">R-7</strain>
    </source>
</reference>
<evidence type="ECO:0000313" key="2">
    <source>
        <dbReference type="Proteomes" id="UP000682782"/>
    </source>
</evidence>
<accession>A0AC61N5A6</accession>
<evidence type="ECO:0000313" key="1">
    <source>
        <dbReference type="EMBL" id="QUC68415.1"/>
    </source>
</evidence>
<proteinExistence type="predicted"/>
<gene>
    <name evidence="1" type="ORF">JYE49_06910</name>
</gene>
<name>A0AC61N5A6_9FIRM</name>
<sequence length="742" mass="85021">MESVTLPEHPSAKEEYLHLQQARDTIDREIREVEALTGAKAGEEMDVHANIVPDDQEEVYLQLFKAKLDRLRQLTMAAGQAYFARLDFTPAGSSPETWYLGRWGVLDPAALTPVVVDWRSPVANLYYSGQIGKMDYEAPDGHVEGELTLKRMLTVRERELISLFDSGIVSQETYLQEVLGSISTDRLREIVTTIQAEQNIVIRHPLAAHLLVQGAAGSGKTTIALHRIAYLLYTYQKTLKPENMMILAPNPLFLSYISQVLPDLGVERVVQTTFEGWCREGMGRRMPKLQRESRLEKNLTLSEAEREKAGRILRLKGSLAMMKKLESYLDQLQTAILPDKGFKMAGVPLMEHEELETVFLRDLRYFPLEQRISELKKIIRKRVQSAVTLLKDRYNTSAEQMVLKIKANMRESTLRQQKIKDLYTIRDQRYKEIDARAEEYLGKYRDKFPLPDLTGLYKNFLEECYPGEELLPEDGTLRQEDLPMLVMICKALYGLKTKQMKHIVIDECQDFSPFQIELLKQANPAATFTLVGDLYQGIRADEGIRSWEEWKEPVFENKADLKQLTVSYRNTVEIMNLAQTVSARYPIPGICETKPVLRHGEKPKIIQADSDKERLSRIREQVQAWRQEGYHSIALIEKTAEQAKKLYKQIGQELDAHLLSETDSEYRGGVMILPASIVKGMEFDCVGICDASAENFPEDEFLCRILYVMMTRPLHRLAIWHKGDPSPMLPSSHCFPSESKDI</sequence>
<dbReference type="Proteomes" id="UP000682782">
    <property type="component" value="Chromosome"/>
</dbReference>
<keyword evidence="2" id="KW-1185">Reference proteome</keyword>